<name>A0A9W8JME5_9AGAR</name>
<organism evidence="3 4">
    <name type="scientific">Agrocybe chaxingu</name>
    <dbReference type="NCBI Taxonomy" id="84603"/>
    <lineage>
        <taxon>Eukaryota</taxon>
        <taxon>Fungi</taxon>
        <taxon>Dikarya</taxon>
        <taxon>Basidiomycota</taxon>
        <taxon>Agaricomycotina</taxon>
        <taxon>Agaricomycetes</taxon>
        <taxon>Agaricomycetidae</taxon>
        <taxon>Agaricales</taxon>
        <taxon>Agaricineae</taxon>
        <taxon>Strophariaceae</taxon>
        <taxon>Agrocybe</taxon>
    </lineage>
</organism>
<accession>A0A9W8JME5</accession>
<dbReference type="EMBL" id="JANKHO010002376">
    <property type="protein sequence ID" value="KAJ3492842.1"/>
    <property type="molecule type" value="Genomic_DNA"/>
</dbReference>
<evidence type="ECO:0000259" key="2">
    <source>
        <dbReference type="Pfam" id="PF20149"/>
    </source>
</evidence>
<feature type="compositionally biased region" description="Polar residues" evidence="1">
    <location>
        <begin position="65"/>
        <end position="80"/>
    </location>
</feature>
<evidence type="ECO:0000313" key="4">
    <source>
        <dbReference type="Proteomes" id="UP001148786"/>
    </source>
</evidence>
<feature type="region of interest" description="Disordered" evidence="1">
    <location>
        <begin position="1"/>
        <end position="22"/>
    </location>
</feature>
<gene>
    <name evidence="3" type="ORF">NLJ89_g11152</name>
</gene>
<reference evidence="3" key="1">
    <citation type="submission" date="2022-07" db="EMBL/GenBank/DDBJ databases">
        <title>Genome Sequence of Agrocybe chaxingu.</title>
        <authorList>
            <person name="Buettner E."/>
        </authorList>
    </citation>
    <scope>NUCLEOTIDE SEQUENCE</scope>
    <source>
        <strain evidence="3">MP-N11</strain>
    </source>
</reference>
<keyword evidence="4" id="KW-1185">Reference proteome</keyword>
<feature type="region of interest" description="Disordered" evidence="1">
    <location>
        <begin position="65"/>
        <end position="109"/>
    </location>
</feature>
<dbReference type="Pfam" id="PF20149">
    <property type="entry name" value="DUF6532"/>
    <property type="match status" value="1"/>
</dbReference>
<sequence length="483" mass="52821">MSEQHPVTSEEDYPFSASSLPPSLANTETSVYNFSLSNLLPPLAPPTSRSFPSIVVSRKLHRSTSHPYLSTTSKSGPSVQKSKRKARSTLSAQKDANENTVTPIAEDDQSSVSLIEADPQSLKALYHQRLILKSLMSGRLFYHEKSPLLSAYRSDARTELDKLLTEKPELNSELIDHDQTRSSGIRALTTLRSRTKKAYGDIFVTAYGLDKAASDPYAKSQNLLKLGALILNDDANFSFAHNPPDGSMGRWNAPMAERAAEVILFRTKKSVGFTETESFGDILPIEILAMSHAMHWEQSRDWLDGSPCSSLRRIVEVEEKYTRIYEEIILDEGRHDVGPGVLTLRREIWERLLKKYKPSTSSASLNTVSSMAIPPAASTSASSSVLSTAPLSAYSTVMAPPSLPFASIGSLHFPSTSTDPLSMYPYYGQPEQGSYSTDLLPTTSSLAGPPFTPMDAGYSEYSGYASGPMADNNLLYAHGGVLC</sequence>
<feature type="compositionally biased region" description="Polar residues" evidence="1">
    <location>
        <begin position="88"/>
        <end position="102"/>
    </location>
</feature>
<dbReference type="Proteomes" id="UP001148786">
    <property type="component" value="Unassembled WGS sequence"/>
</dbReference>
<feature type="domain" description="DUF6532" evidence="2">
    <location>
        <begin position="186"/>
        <end position="312"/>
    </location>
</feature>
<protein>
    <recommendedName>
        <fullName evidence="2">DUF6532 domain-containing protein</fullName>
    </recommendedName>
</protein>
<comment type="caution">
    <text evidence="3">The sequence shown here is derived from an EMBL/GenBank/DDBJ whole genome shotgun (WGS) entry which is preliminary data.</text>
</comment>
<proteinExistence type="predicted"/>
<dbReference type="AlphaFoldDB" id="A0A9W8JME5"/>
<dbReference type="InterPro" id="IPR045341">
    <property type="entry name" value="DUF6532"/>
</dbReference>
<evidence type="ECO:0000313" key="3">
    <source>
        <dbReference type="EMBL" id="KAJ3492842.1"/>
    </source>
</evidence>
<evidence type="ECO:0000256" key="1">
    <source>
        <dbReference type="SAM" id="MobiDB-lite"/>
    </source>
</evidence>